<protein>
    <submittedName>
        <fullName evidence="1">Uncharacterized protein</fullName>
    </submittedName>
</protein>
<evidence type="ECO:0000313" key="1">
    <source>
        <dbReference type="EMBL" id="ODA66131.1"/>
    </source>
</evidence>
<dbReference type="EMBL" id="MASI01000010">
    <property type="protein sequence ID" value="ODA66131.1"/>
    <property type="molecule type" value="Genomic_DNA"/>
</dbReference>
<dbReference type="Proteomes" id="UP000095087">
    <property type="component" value="Unassembled WGS sequence"/>
</dbReference>
<gene>
    <name evidence="1" type="ORF">A7A08_02984</name>
</gene>
<organism evidence="1 2">
    <name type="scientific">Methyloligella halotolerans</name>
    <dbReference type="NCBI Taxonomy" id="1177755"/>
    <lineage>
        <taxon>Bacteria</taxon>
        <taxon>Pseudomonadati</taxon>
        <taxon>Pseudomonadota</taxon>
        <taxon>Alphaproteobacteria</taxon>
        <taxon>Hyphomicrobiales</taxon>
        <taxon>Hyphomicrobiaceae</taxon>
        <taxon>Methyloligella</taxon>
    </lineage>
</organism>
<dbReference type="AlphaFoldDB" id="A0A1E2RV88"/>
<keyword evidence="2" id="KW-1185">Reference proteome</keyword>
<evidence type="ECO:0000313" key="2">
    <source>
        <dbReference type="Proteomes" id="UP000095087"/>
    </source>
</evidence>
<name>A0A1E2RV88_9HYPH</name>
<accession>A0A1E2RV88</accession>
<reference evidence="1 2" key="1">
    <citation type="submission" date="2016-07" db="EMBL/GenBank/DDBJ databases">
        <title>Draft genome sequence of Methyloligella halotolerans C2T (VKM B-2706T=CCUG 61687T=DSM 25045T), a halotolerant polyhydroxybutyrate accumulating methylotroph.</title>
        <authorList>
            <person name="Vasilenko O.V."/>
            <person name="Doronina N.V."/>
            <person name="Poroshina M.N."/>
            <person name="Tarlachkov S.V."/>
            <person name="Trotsenko Y.A."/>
        </authorList>
    </citation>
    <scope>NUCLEOTIDE SEQUENCE [LARGE SCALE GENOMIC DNA]</scope>
    <source>
        <strain evidence="1 2">VKM B-2706</strain>
    </source>
</reference>
<sequence length="52" mass="5262">MAQLKEAQAIGEVTLYDAGDKLRVGPVNHYVTDGDVALADLSGQSSQSGAGG</sequence>
<comment type="caution">
    <text evidence="1">The sequence shown here is derived from an EMBL/GenBank/DDBJ whole genome shotgun (WGS) entry which is preliminary data.</text>
</comment>
<proteinExistence type="predicted"/>
<dbReference type="STRING" id="1177755.A7A08_02984"/>